<dbReference type="PANTHER" id="PTHR12599:SF0">
    <property type="entry name" value="PTERIN-4-ALPHA-CARBINOLAMINE DEHYDRATASE"/>
    <property type="match status" value="1"/>
</dbReference>
<accession>A0A4Z0GC80</accession>
<dbReference type="EC" id="4.2.1.96" evidence="3"/>
<comment type="catalytic activity">
    <reaction evidence="1">
        <text>(4aS,6R)-4a-hydroxy-L-erythro-5,6,7,8-tetrahydrobiopterin = (6R)-L-erythro-6,7-dihydrobiopterin + H2O</text>
        <dbReference type="Rhea" id="RHEA:11920"/>
        <dbReference type="ChEBI" id="CHEBI:15377"/>
        <dbReference type="ChEBI" id="CHEBI:15642"/>
        <dbReference type="ChEBI" id="CHEBI:43120"/>
        <dbReference type="EC" id="4.2.1.96"/>
    </reaction>
</comment>
<gene>
    <name evidence="6" type="ORF">E4099_26700</name>
</gene>
<dbReference type="AlphaFoldDB" id="A0A4Z0GC80"/>
<dbReference type="InterPro" id="IPR036428">
    <property type="entry name" value="PCD_sf"/>
</dbReference>
<dbReference type="GO" id="GO:0008124">
    <property type="term" value="F:4-alpha-hydroxytetrahydrobiopterin dehydratase activity"/>
    <property type="evidence" value="ECO:0007669"/>
    <property type="project" value="UniProtKB-EC"/>
</dbReference>
<dbReference type="Pfam" id="PF01329">
    <property type="entry name" value="Pterin_4a"/>
    <property type="match status" value="1"/>
</dbReference>
<dbReference type="InterPro" id="IPR001533">
    <property type="entry name" value="Pterin_deHydtase"/>
</dbReference>
<evidence type="ECO:0000256" key="5">
    <source>
        <dbReference type="ARBA" id="ARBA00023239"/>
    </source>
</evidence>
<dbReference type="OrthoDB" id="15077at2"/>
<dbReference type="NCBIfam" id="NF002017">
    <property type="entry name" value="PRK00823.1-2"/>
    <property type="match status" value="1"/>
</dbReference>
<dbReference type="Proteomes" id="UP000297948">
    <property type="component" value="Unassembled WGS sequence"/>
</dbReference>
<dbReference type="RefSeq" id="WP_135341685.1">
    <property type="nucleotide sequence ID" value="NZ_JBHLTX010000025.1"/>
</dbReference>
<proteinExistence type="inferred from homology"/>
<evidence type="ECO:0000313" key="7">
    <source>
        <dbReference type="Proteomes" id="UP000297948"/>
    </source>
</evidence>
<dbReference type="PANTHER" id="PTHR12599">
    <property type="entry name" value="PTERIN-4-ALPHA-CARBINOLAMINE DEHYDRATASE"/>
    <property type="match status" value="1"/>
</dbReference>
<evidence type="ECO:0000256" key="2">
    <source>
        <dbReference type="ARBA" id="ARBA00006472"/>
    </source>
</evidence>
<keyword evidence="5 6" id="KW-0456">Lyase</keyword>
<dbReference type="Gene3D" id="3.30.1360.20">
    <property type="entry name" value="Transcriptional coactivator/pterin dehydratase"/>
    <property type="match status" value="1"/>
</dbReference>
<dbReference type="SUPFAM" id="SSF55248">
    <property type="entry name" value="PCD-like"/>
    <property type="match status" value="1"/>
</dbReference>
<comment type="similarity">
    <text evidence="2">Belongs to the pterin-4-alpha-carbinolamine dehydratase family.</text>
</comment>
<name>A0A4Z0GC80_9ACTN</name>
<comment type="caution">
    <text evidence="6">The sequence shown here is derived from an EMBL/GenBank/DDBJ whole genome shotgun (WGS) entry which is preliminary data.</text>
</comment>
<evidence type="ECO:0000256" key="4">
    <source>
        <dbReference type="ARBA" id="ARBA00021735"/>
    </source>
</evidence>
<evidence type="ECO:0000313" key="6">
    <source>
        <dbReference type="EMBL" id="TGA93668.1"/>
    </source>
</evidence>
<evidence type="ECO:0000256" key="1">
    <source>
        <dbReference type="ARBA" id="ARBA00001554"/>
    </source>
</evidence>
<protein>
    <recommendedName>
        <fullName evidence="4">Putative pterin-4-alpha-carbinolamine dehydratase</fullName>
        <ecNumber evidence="3">4.2.1.96</ecNumber>
    </recommendedName>
</protein>
<dbReference type="CDD" id="cd00488">
    <property type="entry name" value="PCD_DCoH"/>
    <property type="match status" value="1"/>
</dbReference>
<evidence type="ECO:0000256" key="3">
    <source>
        <dbReference type="ARBA" id="ARBA00013252"/>
    </source>
</evidence>
<organism evidence="6 7">
    <name type="scientific">Streptomyces palmae</name>
    <dbReference type="NCBI Taxonomy" id="1701085"/>
    <lineage>
        <taxon>Bacteria</taxon>
        <taxon>Bacillati</taxon>
        <taxon>Actinomycetota</taxon>
        <taxon>Actinomycetes</taxon>
        <taxon>Kitasatosporales</taxon>
        <taxon>Streptomycetaceae</taxon>
        <taxon>Streptomyces</taxon>
    </lineage>
</organism>
<sequence length="99" mass="10999">MAVEPLSPQEIDARLESLPGWSVRDDWLIRDYAVDSHLAGADLIGRIARIQDELDHHADLTLSYRTVAVSVNTHSVGGKVTDLDFQLAHRIQQIAPEDS</sequence>
<dbReference type="GO" id="GO:0006729">
    <property type="term" value="P:tetrahydrobiopterin biosynthetic process"/>
    <property type="evidence" value="ECO:0007669"/>
    <property type="project" value="InterPro"/>
</dbReference>
<reference evidence="6 7" key="1">
    <citation type="submission" date="2019-03" db="EMBL/GenBank/DDBJ databases">
        <authorList>
            <person name="Gonzalez-Pimentel J.L."/>
        </authorList>
    </citation>
    <scope>NUCLEOTIDE SEQUENCE [LARGE SCALE GENOMIC DNA]</scope>
    <source>
        <strain evidence="6 7">JCM 31289</strain>
    </source>
</reference>
<dbReference type="EMBL" id="SRID01000363">
    <property type="protein sequence ID" value="TGA93668.1"/>
    <property type="molecule type" value="Genomic_DNA"/>
</dbReference>
<keyword evidence="7" id="KW-1185">Reference proteome</keyword>